<keyword evidence="2" id="KW-0812">Transmembrane</keyword>
<proteinExistence type="predicted"/>
<evidence type="ECO:0000256" key="3">
    <source>
        <dbReference type="SAM" id="SignalP"/>
    </source>
</evidence>
<feature type="compositionally biased region" description="Polar residues" evidence="1">
    <location>
        <begin position="1227"/>
        <end position="1251"/>
    </location>
</feature>
<organism evidence="4">
    <name type="scientific">Tetrahymena americanis</name>
    <dbReference type="NCBI Taxonomy" id="5891"/>
    <lineage>
        <taxon>Eukaryota</taxon>
        <taxon>Sar</taxon>
        <taxon>Alveolata</taxon>
        <taxon>Ciliophora</taxon>
        <taxon>Intramacronucleata</taxon>
        <taxon>Oligohymenophorea</taxon>
        <taxon>Hymenostomatida</taxon>
        <taxon>Tetrahymenina</taxon>
        <taxon>Tetrahymenidae</taxon>
        <taxon>Tetrahymena</taxon>
    </lineage>
</organism>
<evidence type="ECO:0000256" key="2">
    <source>
        <dbReference type="SAM" id="Phobius"/>
    </source>
</evidence>
<feature type="signal peptide" evidence="3">
    <location>
        <begin position="1"/>
        <end position="31"/>
    </location>
</feature>
<feature type="chain" id="PRO_5021914407" evidence="3">
    <location>
        <begin position="32"/>
        <end position="1543"/>
    </location>
</feature>
<evidence type="ECO:0000313" key="4">
    <source>
        <dbReference type="EMBL" id="QDH09131.1"/>
    </source>
</evidence>
<reference evidence="4" key="1">
    <citation type="submission" date="2018-12" db="EMBL/GenBank/DDBJ databases">
        <authorList>
            <person name="Yan G."/>
        </authorList>
    </citation>
    <scope>NUCLEOTIDE SEQUENCE</scope>
    <source>
        <strain evidence="4">21194</strain>
    </source>
</reference>
<dbReference type="SUPFAM" id="SSF57184">
    <property type="entry name" value="Growth factor receptor domain"/>
    <property type="match status" value="1"/>
</dbReference>
<gene>
    <name evidence="4" type="primary">MTAX</name>
</gene>
<keyword evidence="3" id="KW-0732">Signal</keyword>
<evidence type="ECO:0000256" key="1">
    <source>
        <dbReference type="SAM" id="MobiDB-lite"/>
    </source>
</evidence>
<dbReference type="InterPro" id="IPR006212">
    <property type="entry name" value="Furin_repeat"/>
</dbReference>
<protein>
    <submittedName>
        <fullName evidence="4">MTAXp</fullName>
    </submittedName>
</protein>
<sequence>MKKINPLLQISSKKFKWLILTLVHLQTIAMCKEIYLYVESNIININTNKDSGVEAELLIIEFHDNYVKEDLKVYALNQEGVTLANSEKVGNNIIVRFANSSQQNQSLDKYYIDLPQNVIGRKISISFYSKDNRLLNQSFFRQVIKSDINRKDEWKIQLQAQNNTDIEGIVQFNARNKIFKMDCVECSPYKISFKLNYLNGIGISSDISYHLEEKELALFINNKQIDYTVIQKVISVNSDSFQVKLEVTVQYDDIPNEISKMKFIFKNYHFNDLNFLISQTDPLWREDFQNTGAFGVFLALNSQVTASIRPFYYKNKDSPSFSQRSSSFFEISFFQQSSFTCQLKKIYLPQAFTKQTNKEGQEIKVIFVDGDKVYRQQSTIIRNSGIISFYGGNEGYLSFSSSGEQRKVQISRFNLRSVEEDELKIELDCKGHGVVSRRVPIIQNKGQQFQIKAIEMLFDDTDKQFFKMKLSIQQMDLQGTYLVIEVPKQVIISDLSGGNLIISGFTYSEIERSENVLLFKEANISMSSIELTFKQAQLKDINNLNWKTSVTCYNSDEFLFYTTENTIQDIDIVSANGNKSQSTQFNLTSVEFRKLKPYQDMQEIRSAVPSSLVINFSLLNINPACNWIILVVPPEINIGRAQKSNSTLSDCSGQTHTFTEGQPINKDSAIGYSKENNSIFVSCTYMKSIAVKDNQNSMICINNQIQIENVENPESTLSTNVLKVFVSNAKEPSQANLDPPLDFKPSDISNQVDFKYAYYSIENRESKGIEIKEEFQATQISLISSSDYKNDVTTHILSMSFPIYFIFGIHTLEVILPLKQLGLNPSQDISCDNDSLFQARLHLESLEYVHLIIKINDLILPEKLLTCAINNSLAILDANQESKVKVFISSQGNMIAQFSKLVNIQGSKPMNNEWIKFSDTPLEISSPFVGKRNIEYSFNFSQLNIVDQQKQQQQYQFSSSSRFIRVLFDSSLFIENTVKCFVSSLCKSSSSNGANQGQNGNMKSQIACQKISSHIVEIDTLLVGQNDCQISVLGLQNPKLNIDASNIQKKNLLFQFDYVWKRVITSSQLFSENKAVLINRIQVEFEVDFTCQSSCSGCIERYQNCRNCSQDYPLWSGEGKGRTCVRSCDNYQVRVGLECKKCQVVDSNCAACSSSDIHSCTACQQGFIYEPDWKMCIDESLIKMDRFLISSPNSSSSLTSHLKKLSLNAELMNHQDKQLAIQRGGRQLQSQPNTSPSLEKANLTSSESPASQKAPLPETAKTNNSSSMSSRLKDSLSDISSGNVFLVYAEIGALGITILAALISSAIRKKKIKEDCYSEEKAREEMSQVHRFNKRAFMLSLLTVAELFELPFSLLWAFSVSKGSWEHPVLQGMIGVTSLSVLQWMLDCYQQSCILINSDSTPPTSSLGNPLRSDSRENPLSDLIIRLTRFIFFCLNPKGICIIMTNLMKVEGWFVLPMSDGAEKNSILLTNLRKILGSQIRSNAVGISSMIIFLSLKYSELMDNYAFVYDLMLFKIVMMLLCYFNIKLVDTLLEYLEESTDSS</sequence>
<dbReference type="SMART" id="SM00261">
    <property type="entry name" value="FU"/>
    <property type="match status" value="2"/>
</dbReference>
<feature type="transmembrane region" description="Helical" evidence="2">
    <location>
        <begin position="1336"/>
        <end position="1357"/>
    </location>
</feature>
<feature type="transmembrane region" description="Helical" evidence="2">
    <location>
        <begin position="1505"/>
        <end position="1526"/>
    </location>
</feature>
<feature type="region of interest" description="Disordered" evidence="1">
    <location>
        <begin position="1222"/>
        <end position="1272"/>
    </location>
</feature>
<keyword evidence="2" id="KW-1133">Transmembrane helix</keyword>
<dbReference type="CDD" id="cd00064">
    <property type="entry name" value="FU"/>
    <property type="match status" value="1"/>
</dbReference>
<dbReference type="EMBL" id="MK315130">
    <property type="protein sequence ID" value="QDH09131.1"/>
    <property type="molecule type" value="Genomic_DNA"/>
</dbReference>
<name>A0A513X5C7_TETAM</name>
<feature type="transmembrane region" description="Helical" evidence="2">
    <location>
        <begin position="1285"/>
        <end position="1303"/>
    </location>
</feature>
<keyword evidence="2" id="KW-0472">Membrane</keyword>
<dbReference type="InterPro" id="IPR009030">
    <property type="entry name" value="Growth_fac_rcpt_cys_sf"/>
</dbReference>
<accession>A0A513X5C7</accession>